<dbReference type="Proteomes" id="UP000325081">
    <property type="component" value="Unassembled WGS sequence"/>
</dbReference>
<feature type="compositionally biased region" description="Polar residues" evidence="1">
    <location>
        <begin position="46"/>
        <end position="59"/>
    </location>
</feature>
<evidence type="ECO:0000256" key="1">
    <source>
        <dbReference type="SAM" id="MobiDB-lite"/>
    </source>
</evidence>
<keyword evidence="3" id="KW-1185">Reference proteome</keyword>
<gene>
    <name evidence="2" type="ORF">STAS_30417</name>
</gene>
<reference evidence="3" key="1">
    <citation type="journal article" date="2019" name="Curr. Biol.">
        <title>Genome Sequence of Striga asiatica Provides Insight into the Evolution of Plant Parasitism.</title>
        <authorList>
            <person name="Yoshida S."/>
            <person name="Kim S."/>
            <person name="Wafula E.K."/>
            <person name="Tanskanen J."/>
            <person name="Kim Y.M."/>
            <person name="Honaas L."/>
            <person name="Yang Z."/>
            <person name="Spallek T."/>
            <person name="Conn C.E."/>
            <person name="Ichihashi Y."/>
            <person name="Cheong K."/>
            <person name="Cui S."/>
            <person name="Der J.P."/>
            <person name="Gundlach H."/>
            <person name="Jiao Y."/>
            <person name="Hori C."/>
            <person name="Ishida J.K."/>
            <person name="Kasahara H."/>
            <person name="Kiba T."/>
            <person name="Kim M.S."/>
            <person name="Koo N."/>
            <person name="Laohavisit A."/>
            <person name="Lee Y.H."/>
            <person name="Lumba S."/>
            <person name="McCourt P."/>
            <person name="Mortimer J.C."/>
            <person name="Mutuku J.M."/>
            <person name="Nomura T."/>
            <person name="Sasaki-Sekimoto Y."/>
            <person name="Seto Y."/>
            <person name="Wang Y."/>
            <person name="Wakatake T."/>
            <person name="Sakakibara H."/>
            <person name="Demura T."/>
            <person name="Yamaguchi S."/>
            <person name="Yoneyama K."/>
            <person name="Manabe R.I."/>
            <person name="Nelson D.C."/>
            <person name="Schulman A.H."/>
            <person name="Timko M.P."/>
            <person name="dePamphilis C.W."/>
            <person name="Choi D."/>
            <person name="Shirasu K."/>
        </authorList>
    </citation>
    <scope>NUCLEOTIDE SEQUENCE [LARGE SCALE GENOMIC DNA]</scope>
    <source>
        <strain evidence="3">cv. UVA1</strain>
    </source>
</reference>
<comment type="caution">
    <text evidence="2">The sequence shown here is derived from an EMBL/GenBank/DDBJ whole genome shotgun (WGS) entry which is preliminary data.</text>
</comment>
<protein>
    <submittedName>
        <fullName evidence="2">50S ribosomal protein L4</fullName>
    </submittedName>
</protein>
<organism evidence="2 3">
    <name type="scientific">Striga asiatica</name>
    <name type="common">Asiatic witchweed</name>
    <name type="synonym">Buchnera asiatica</name>
    <dbReference type="NCBI Taxonomy" id="4170"/>
    <lineage>
        <taxon>Eukaryota</taxon>
        <taxon>Viridiplantae</taxon>
        <taxon>Streptophyta</taxon>
        <taxon>Embryophyta</taxon>
        <taxon>Tracheophyta</taxon>
        <taxon>Spermatophyta</taxon>
        <taxon>Magnoliopsida</taxon>
        <taxon>eudicotyledons</taxon>
        <taxon>Gunneridae</taxon>
        <taxon>Pentapetalae</taxon>
        <taxon>asterids</taxon>
        <taxon>lamiids</taxon>
        <taxon>Lamiales</taxon>
        <taxon>Orobanchaceae</taxon>
        <taxon>Buchnereae</taxon>
        <taxon>Striga</taxon>
    </lineage>
</organism>
<evidence type="ECO:0000313" key="3">
    <source>
        <dbReference type="Proteomes" id="UP000325081"/>
    </source>
</evidence>
<accession>A0A5A7R9J0</accession>
<name>A0A5A7R9J0_STRAF</name>
<sequence length="155" mass="17952">MDIQRFEQKLLDLCEDRRRHTDTGGGGRRWRETPGRFKHRRAGDTLRQQKTGGDGSETTRNGRRWETGNLIFGVRLQNHRKSIIKRAYSDFVPMELKNHWRMATLSTIGVAGERYFLADSWNLRATMEIAKKKCKDGFLKSKSELESSHGDGSIR</sequence>
<proteinExistence type="predicted"/>
<dbReference type="AlphaFoldDB" id="A0A5A7R9J0"/>
<evidence type="ECO:0000313" key="2">
    <source>
        <dbReference type="EMBL" id="GER52931.1"/>
    </source>
</evidence>
<feature type="region of interest" description="Disordered" evidence="1">
    <location>
        <begin position="40"/>
        <end position="62"/>
    </location>
</feature>
<dbReference type="EMBL" id="BKCP01010514">
    <property type="protein sequence ID" value="GER52931.1"/>
    <property type="molecule type" value="Genomic_DNA"/>
</dbReference>
<keyword evidence="2" id="KW-0689">Ribosomal protein</keyword>
<dbReference type="GO" id="GO:0005840">
    <property type="term" value="C:ribosome"/>
    <property type="evidence" value="ECO:0007669"/>
    <property type="project" value="UniProtKB-KW"/>
</dbReference>
<keyword evidence="2" id="KW-0687">Ribonucleoprotein</keyword>